<evidence type="ECO:0000313" key="10">
    <source>
        <dbReference type="Proteomes" id="UP000481583"/>
    </source>
</evidence>
<dbReference type="GO" id="GO:0004867">
    <property type="term" value="F:serine-type endopeptidase inhibitor activity"/>
    <property type="evidence" value="ECO:0007669"/>
    <property type="project" value="UniProtKB-KW"/>
</dbReference>
<dbReference type="EMBL" id="JAAKZV010000112">
    <property type="protein sequence ID" value="NGN66813.1"/>
    <property type="molecule type" value="Genomic_DNA"/>
</dbReference>
<feature type="domain" description="Subtilisin inhibitor" evidence="8">
    <location>
        <begin position="42"/>
        <end position="128"/>
    </location>
</feature>
<dbReference type="Proteomes" id="UP000481583">
    <property type="component" value="Unassembled WGS sequence"/>
</dbReference>
<feature type="chain" id="PRO_5026289426" description="Subtilisin inhibitor domain-containing protein" evidence="7">
    <location>
        <begin position="32"/>
        <end position="151"/>
    </location>
</feature>
<keyword evidence="5" id="KW-0722">Serine protease inhibitor</keyword>
<comment type="similarity">
    <text evidence="2">Belongs to the protease inhibitor I16 (SSI) family.</text>
</comment>
<evidence type="ECO:0000256" key="6">
    <source>
        <dbReference type="ARBA" id="ARBA00023157"/>
    </source>
</evidence>
<reference evidence="9 10" key="1">
    <citation type="submission" date="2020-02" db="EMBL/GenBank/DDBJ databases">
        <title>Whole-genome analyses of novel actinobacteria.</title>
        <authorList>
            <person name="Sahin N."/>
        </authorList>
    </citation>
    <scope>NUCLEOTIDE SEQUENCE [LARGE SCALE GENOMIC DNA]</scope>
    <source>
        <strain evidence="9 10">A7024</strain>
    </source>
</reference>
<sequence>MSRLHFRRGVRAALALPFAAAVLAQAVPAAAADHDDPPKKAGSHLVLATQSVNDPDKVELAYLTCDPAGGNHPGAVEACAAIEHADGDFDELPETEAMCTMEYAPVTVRAYGHWDGRIVHWSSDEYPNACAANLATGGQIFNYRTEAPVLR</sequence>
<dbReference type="GO" id="GO:0005576">
    <property type="term" value="C:extracellular region"/>
    <property type="evidence" value="ECO:0007669"/>
    <property type="project" value="UniProtKB-SubCell"/>
</dbReference>
<dbReference type="InterPro" id="IPR023549">
    <property type="entry name" value="Subtilisin_inhibitor"/>
</dbReference>
<proteinExistence type="inferred from homology"/>
<keyword evidence="4" id="KW-0646">Protease inhibitor</keyword>
<keyword evidence="10" id="KW-1185">Reference proteome</keyword>
<organism evidence="9 10">
    <name type="scientific">Streptomyces coryli</name>
    <dbReference type="NCBI Taxonomy" id="1128680"/>
    <lineage>
        <taxon>Bacteria</taxon>
        <taxon>Bacillati</taxon>
        <taxon>Actinomycetota</taxon>
        <taxon>Actinomycetes</taxon>
        <taxon>Kitasatosporales</taxon>
        <taxon>Streptomycetaceae</taxon>
        <taxon>Streptomyces</taxon>
    </lineage>
</organism>
<accession>A0A6G4U3Z8</accession>
<dbReference type="AlphaFoldDB" id="A0A6G4U3Z8"/>
<evidence type="ECO:0000256" key="2">
    <source>
        <dbReference type="ARBA" id="ARBA00010472"/>
    </source>
</evidence>
<keyword evidence="7" id="KW-0732">Signal</keyword>
<feature type="signal peptide" evidence="7">
    <location>
        <begin position="1"/>
        <end position="31"/>
    </location>
</feature>
<evidence type="ECO:0000259" key="8">
    <source>
        <dbReference type="Pfam" id="PF00720"/>
    </source>
</evidence>
<protein>
    <recommendedName>
        <fullName evidence="8">Subtilisin inhibitor domain-containing protein</fullName>
    </recommendedName>
</protein>
<comment type="caution">
    <text evidence="9">The sequence shown here is derived from an EMBL/GenBank/DDBJ whole genome shotgun (WGS) entry which is preliminary data.</text>
</comment>
<comment type="subcellular location">
    <subcellularLocation>
        <location evidence="1">Secreted</location>
    </subcellularLocation>
</comment>
<dbReference type="InterPro" id="IPR036819">
    <property type="entry name" value="Subtilisin_inhibitor-like_sf"/>
</dbReference>
<evidence type="ECO:0000256" key="1">
    <source>
        <dbReference type="ARBA" id="ARBA00004613"/>
    </source>
</evidence>
<dbReference type="Pfam" id="PF00720">
    <property type="entry name" value="SSI"/>
    <property type="match status" value="1"/>
</dbReference>
<name>A0A6G4U3Z8_9ACTN</name>
<dbReference type="RefSeq" id="WP_165240120.1">
    <property type="nucleotide sequence ID" value="NZ_JAAKZV010000112.1"/>
</dbReference>
<dbReference type="Gene3D" id="3.30.350.10">
    <property type="entry name" value="Subtilisin inhibitor-like"/>
    <property type="match status" value="1"/>
</dbReference>
<dbReference type="SUPFAM" id="SSF55399">
    <property type="entry name" value="Subtilisin inhibitor"/>
    <property type="match status" value="1"/>
</dbReference>
<evidence type="ECO:0000256" key="7">
    <source>
        <dbReference type="SAM" id="SignalP"/>
    </source>
</evidence>
<keyword evidence="3" id="KW-0964">Secreted</keyword>
<evidence type="ECO:0000256" key="3">
    <source>
        <dbReference type="ARBA" id="ARBA00022525"/>
    </source>
</evidence>
<evidence type="ECO:0000256" key="4">
    <source>
        <dbReference type="ARBA" id="ARBA00022690"/>
    </source>
</evidence>
<evidence type="ECO:0000313" key="9">
    <source>
        <dbReference type="EMBL" id="NGN66813.1"/>
    </source>
</evidence>
<evidence type="ECO:0000256" key="5">
    <source>
        <dbReference type="ARBA" id="ARBA00022900"/>
    </source>
</evidence>
<gene>
    <name evidence="9" type="ORF">G5C51_23270</name>
</gene>
<keyword evidence="6" id="KW-1015">Disulfide bond</keyword>